<dbReference type="InterPro" id="IPR001986">
    <property type="entry name" value="Enolpyruvate_Tfrase_dom"/>
</dbReference>
<gene>
    <name evidence="3" type="ORF">G3I70_20250</name>
</gene>
<comment type="caution">
    <text evidence="3">The sequence shown here is derived from an EMBL/GenBank/DDBJ whole genome shotgun (WGS) entry which is preliminary data.</text>
</comment>
<dbReference type="PANTHER" id="PTHR21090">
    <property type="entry name" value="AROM/DEHYDROQUINATE SYNTHASE"/>
    <property type="match status" value="1"/>
</dbReference>
<dbReference type="InterPro" id="IPR036968">
    <property type="entry name" value="Enolpyruvate_Tfrase_sf"/>
</dbReference>
<sequence>DRLAALVAEINGLGGDAAELPDGLEIRPRPLRGGVFHTYDDHRMVMAAAVLGLAVPGIEVENPGTVGKTLPDFTRQWASMLAPA</sequence>
<dbReference type="Pfam" id="PF00275">
    <property type="entry name" value="EPSP_synthase"/>
    <property type="match status" value="1"/>
</dbReference>
<proteinExistence type="predicted"/>
<dbReference type="GO" id="GO:0003866">
    <property type="term" value="F:3-phosphoshikimate 1-carboxyvinyltransferase activity"/>
    <property type="evidence" value="ECO:0007669"/>
    <property type="project" value="TreeGrafter"/>
</dbReference>
<dbReference type="EMBL" id="JAAGLI010000518">
    <property type="protein sequence ID" value="NEA24799.1"/>
    <property type="molecule type" value="Genomic_DNA"/>
</dbReference>
<evidence type="ECO:0000256" key="1">
    <source>
        <dbReference type="ARBA" id="ARBA00022679"/>
    </source>
</evidence>
<dbReference type="Gene3D" id="3.65.10.10">
    <property type="entry name" value="Enolpyruvate transferase domain"/>
    <property type="match status" value="1"/>
</dbReference>
<dbReference type="SUPFAM" id="SSF55205">
    <property type="entry name" value="EPT/RTPC-like"/>
    <property type="match status" value="1"/>
</dbReference>
<evidence type="ECO:0000313" key="4">
    <source>
        <dbReference type="Proteomes" id="UP000475532"/>
    </source>
</evidence>
<evidence type="ECO:0000313" key="3">
    <source>
        <dbReference type="EMBL" id="NEA24799.1"/>
    </source>
</evidence>
<dbReference type="Proteomes" id="UP000475532">
    <property type="component" value="Unassembled WGS sequence"/>
</dbReference>
<feature type="domain" description="Enolpyruvate transferase" evidence="2">
    <location>
        <begin position="1"/>
        <end position="76"/>
    </location>
</feature>
<keyword evidence="1 3" id="KW-0808">Transferase</keyword>
<feature type="non-terminal residue" evidence="3">
    <location>
        <position position="1"/>
    </location>
</feature>
<dbReference type="GO" id="GO:0009423">
    <property type="term" value="P:chorismate biosynthetic process"/>
    <property type="evidence" value="ECO:0007669"/>
    <property type="project" value="TreeGrafter"/>
</dbReference>
<dbReference type="InterPro" id="IPR013792">
    <property type="entry name" value="RNA3'P_cycl/enolpyr_Trfase_a/b"/>
</dbReference>
<accession>A0A6L9QH51</accession>
<dbReference type="PANTHER" id="PTHR21090:SF5">
    <property type="entry name" value="PENTAFUNCTIONAL AROM POLYPEPTIDE"/>
    <property type="match status" value="1"/>
</dbReference>
<dbReference type="AlphaFoldDB" id="A0A6L9QH51"/>
<evidence type="ECO:0000259" key="2">
    <source>
        <dbReference type="Pfam" id="PF00275"/>
    </source>
</evidence>
<protein>
    <submittedName>
        <fullName evidence="3">3-phosphoshikimate 1-carboxyvinyltransferase</fullName>
    </submittedName>
</protein>
<organism evidence="3 4">
    <name type="scientific">Actinomadura bangladeshensis</name>
    <dbReference type="NCBI Taxonomy" id="453573"/>
    <lineage>
        <taxon>Bacteria</taxon>
        <taxon>Bacillati</taxon>
        <taxon>Actinomycetota</taxon>
        <taxon>Actinomycetes</taxon>
        <taxon>Streptosporangiales</taxon>
        <taxon>Thermomonosporaceae</taxon>
        <taxon>Actinomadura</taxon>
    </lineage>
</organism>
<name>A0A6L9QH51_9ACTN</name>
<reference evidence="3 4" key="1">
    <citation type="submission" date="2020-01" db="EMBL/GenBank/DDBJ databases">
        <title>Insect and environment-associated Actinomycetes.</title>
        <authorList>
            <person name="Currrie C."/>
            <person name="Chevrette M."/>
            <person name="Carlson C."/>
            <person name="Stubbendieck R."/>
            <person name="Wendt-Pienkowski E."/>
        </authorList>
    </citation>
    <scope>NUCLEOTIDE SEQUENCE [LARGE SCALE GENOMIC DNA]</scope>
    <source>
        <strain evidence="3 4">SID10258</strain>
    </source>
</reference>